<dbReference type="NCBIfam" id="TIGR02357">
    <property type="entry name" value="ECF_ThiT_YuaJ"/>
    <property type="match status" value="1"/>
</dbReference>
<evidence type="ECO:0000313" key="3">
    <source>
        <dbReference type="Proteomes" id="UP000886819"/>
    </source>
</evidence>
<dbReference type="Gene3D" id="1.10.1760.20">
    <property type="match status" value="1"/>
</dbReference>
<keyword evidence="1" id="KW-0472">Membrane</keyword>
<name>A0A9D1CHM5_9FIRM</name>
<feature type="transmembrane region" description="Helical" evidence="1">
    <location>
        <begin position="85"/>
        <end position="105"/>
    </location>
</feature>
<keyword evidence="1" id="KW-0812">Transmembrane</keyword>
<dbReference type="EMBL" id="DVFI01000024">
    <property type="protein sequence ID" value="HIQ62271.1"/>
    <property type="molecule type" value="Genomic_DNA"/>
</dbReference>
<dbReference type="GO" id="GO:0015234">
    <property type="term" value="F:thiamine transmembrane transporter activity"/>
    <property type="evidence" value="ECO:0007669"/>
    <property type="project" value="InterPro"/>
</dbReference>
<feature type="transmembrane region" description="Helical" evidence="1">
    <location>
        <begin position="158"/>
        <end position="177"/>
    </location>
</feature>
<evidence type="ECO:0000256" key="1">
    <source>
        <dbReference type="SAM" id="Phobius"/>
    </source>
</evidence>
<proteinExistence type="predicted"/>
<feature type="transmembrane region" description="Helical" evidence="1">
    <location>
        <begin position="112"/>
        <end position="138"/>
    </location>
</feature>
<comment type="caution">
    <text evidence="2">The sequence shown here is derived from an EMBL/GenBank/DDBJ whole genome shotgun (WGS) entry which is preliminary data.</text>
</comment>
<feature type="transmembrane region" description="Helical" evidence="1">
    <location>
        <begin position="12"/>
        <end position="33"/>
    </location>
</feature>
<accession>A0A9D1CHM5</accession>
<dbReference type="InterPro" id="IPR012651">
    <property type="entry name" value="Thia_Transptr_ThiT"/>
</dbReference>
<feature type="transmembrane region" description="Helical" evidence="1">
    <location>
        <begin position="54"/>
        <end position="73"/>
    </location>
</feature>
<evidence type="ECO:0000313" key="2">
    <source>
        <dbReference type="EMBL" id="HIQ62271.1"/>
    </source>
</evidence>
<sequence length="185" mass="20380">MSETTQTRRFRWNSRSLAVAAVCLALSFLLSYIKLWDMPAGGSVTPASMLPVMLFSWLYGVGPGLLVGFAYSLLQCIQGPYVVHWLQFILDYPLAYTVLGLAGCFRRFRGAWALPAGVVLACFARFLCHFFTGVVYFAEYANAVDTLGVLLYSLSYNGTYMAVEALVSAVLVCMPQVQSALKRIA</sequence>
<dbReference type="AlphaFoldDB" id="A0A9D1CHM5"/>
<protein>
    <submittedName>
        <fullName evidence="2">Energy-coupled thiamine transporter ThiT</fullName>
    </submittedName>
</protein>
<keyword evidence="1" id="KW-1133">Transmembrane helix</keyword>
<organism evidence="2 3">
    <name type="scientific">Candidatus Avichristensenella intestinipullorum</name>
    <dbReference type="NCBI Taxonomy" id="2840693"/>
    <lineage>
        <taxon>Bacteria</taxon>
        <taxon>Bacillati</taxon>
        <taxon>Bacillota</taxon>
        <taxon>Clostridia</taxon>
        <taxon>Candidatus Avichristensenella</taxon>
    </lineage>
</organism>
<dbReference type="Pfam" id="PF09515">
    <property type="entry name" value="Thia_YuaJ"/>
    <property type="match status" value="1"/>
</dbReference>
<dbReference type="Proteomes" id="UP000886819">
    <property type="component" value="Unassembled WGS sequence"/>
</dbReference>
<gene>
    <name evidence="2" type="primary">thiT</name>
    <name evidence="2" type="ORF">IAA66_01630</name>
</gene>
<dbReference type="GO" id="GO:0005886">
    <property type="term" value="C:plasma membrane"/>
    <property type="evidence" value="ECO:0007669"/>
    <property type="project" value="InterPro"/>
</dbReference>
<reference evidence="2" key="1">
    <citation type="submission" date="2020-10" db="EMBL/GenBank/DDBJ databases">
        <authorList>
            <person name="Gilroy R."/>
        </authorList>
    </citation>
    <scope>NUCLEOTIDE SEQUENCE</scope>
    <source>
        <strain evidence="2">ChiHile30-977</strain>
    </source>
</reference>
<reference evidence="2" key="2">
    <citation type="journal article" date="2021" name="PeerJ">
        <title>Extensive microbial diversity within the chicken gut microbiome revealed by metagenomics and culture.</title>
        <authorList>
            <person name="Gilroy R."/>
            <person name="Ravi A."/>
            <person name="Getino M."/>
            <person name="Pursley I."/>
            <person name="Horton D.L."/>
            <person name="Alikhan N.F."/>
            <person name="Baker D."/>
            <person name="Gharbi K."/>
            <person name="Hall N."/>
            <person name="Watson M."/>
            <person name="Adriaenssens E.M."/>
            <person name="Foster-Nyarko E."/>
            <person name="Jarju S."/>
            <person name="Secka A."/>
            <person name="Antonio M."/>
            <person name="Oren A."/>
            <person name="Chaudhuri R.R."/>
            <person name="La Ragione R."/>
            <person name="Hildebrand F."/>
            <person name="Pallen M.J."/>
        </authorList>
    </citation>
    <scope>NUCLEOTIDE SEQUENCE</scope>
    <source>
        <strain evidence="2">ChiHile30-977</strain>
    </source>
</reference>